<dbReference type="AlphaFoldDB" id="A0A2H6NCI9"/>
<sequence>MRDLRKKYQFLTSRLNKHNMNFRWLMPEGIMVTWQDRRHRLDMIDKAEDFYKQHFGNEDEGGDSEEERDTREEREVRTLTMEREVLRIREKEKEREQEREKE</sequence>
<accession>A0A2H6NCI9</accession>
<name>A0A2H6NCI9_9SAUR</name>
<dbReference type="EMBL" id="IACI01060923">
    <property type="protein sequence ID" value="LAA27434.1"/>
    <property type="molecule type" value="Transcribed_RNA"/>
</dbReference>
<reference evidence="2" key="2">
    <citation type="submission" date="2017-12" db="EMBL/GenBank/DDBJ databases">
        <title>Coralsnake Venomics: Analyses of Venom Gland Transcriptomes and Proteomes of Six Brazilian Taxa.</title>
        <authorList>
            <person name="Aird S.D."/>
            <person name="Jorge da Silva N."/>
            <person name="Qiu L."/>
            <person name="Villar-Briones A."/>
            <person name="Aparecida-Saddi V."/>
            <person name="Campos-Telles M.P."/>
            <person name="Grau M."/>
            <person name="Mikheyev A.S."/>
        </authorList>
    </citation>
    <scope>NUCLEOTIDE SEQUENCE</scope>
    <source>
        <tissue evidence="2">Venom_gland</tissue>
    </source>
</reference>
<feature type="region of interest" description="Disordered" evidence="1">
    <location>
        <begin position="52"/>
        <end position="76"/>
    </location>
</feature>
<evidence type="ECO:0000256" key="1">
    <source>
        <dbReference type="SAM" id="MobiDB-lite"/>
    </source>
</evidence>
<evidence type="ECO:0000313" key="2">
    <source>
        <dbReference type="EMBL" id="LAA27434.1"/>
    </source>
</evidence>
<proteinExistence type="predicted"/>
<feature type="compositionally biased region" description="Acidic residues" evidence="1">
    <location>
        <begin position="58"/>
        <end position="67"/>
    </location>
</feature>
<organism evidence="2">
    <name type="scientific">Micrurus carvalhoi</name>
    <dbReference type="NCBI Taxonomy" id="3147026"/>
    <lineage>
        <taxon>Eukaryota</taxon>
        <taxon>Metazoa</taxon>
        <taxon>Chordata</taxon>
        <taxon>Craniata</taxon>
        <taxon>Vertebrata</taxon>
        <taxon>Euteleostomi</taxon>
        <taxon>Lepidosauria</taxon>
        <taxon>Squamata</taxon>
        <taxon>Bifurcata</taxon>
        <taxon>Unidentata</taxon>
        <taxon>Episquamata</taxon>
        <taxon>Toxicofera</taxon>
        <taxon>Serpentes</taxon>
        <taxon>Colubroidea</taxon>
        <taxon>Elapidae</taxon>
        <taxon>Elapinae</taxon>
        <taxon>Micrurus</taxon>
    </lineage>
</organism>
<reference evidence="2" key="1">
    <citation type="submission" date="2017-07" db="EMBL/GenBank/DDBJ databases">
        <authorList>
            <person name="Mikheyev A."/>
            <person name="Grau M."/>
        </authorList>
    </citation>
    <scope>NUCLEOTIDE SEQUENCE</scope>
    <source>
        <tissue evidence="2">Venom_gland</tissue>
    </source>
</reference>
<protein>
    <submittedName>
        <fullName evidence="2">Uncharacterized protein</fullName>
    </submittedName>
</protein>